<gene>
    <name evidence="2" type="ORF">Tci_056463</name>
</gene>
<keyword evidence="1" id="KW-0472">Membrane</keyword>
<name>A0A6L2NIS1_TANCI</name>
<reference evidence="2" key="1">
    <citation type="journal article" date="2019" name="Sci. Rep.">
        <title>Draft genome of Tanacetum cinerariifolium, the natural source of mosquito coil.</title>
        <authorList>
            <person name="Yamashiro T."/>
            <person name="Shiraishi A."/>
            <person name="Satake H."/>
            <person name="Nakayama K."/>
        </authorList>
    </citation>
    <scope>NUCLEOTIDE SEQUENCE</scope>
</reference>
<dbReference type="EMBL" id="BKCJ010008903">
    <property type="protein sequence ID" value="GEU84485.1"/>
    <property type="molecule type" value="Genomic_DNA"/>
</dbReference>
<feature type="transmembrane region" description="Helical" evidence="1">
    <location>
        <begin position="87"/>
        <end position="106"/>
    </location>
</feature>
<evidence type="ECO:0008006" key="3">
    <source>
        <dbReference type="Google" id="ProtNLM"/>
    </source>
</evidence>
<proteinExistence type="predicted"/>
<organism evidence="2">
    <name type="scientific">Tanacetum cinerariifolium</name>
    <name type="common">Dalmatian daisy</name>
    <name type="synonym">Chrysanthemum cinerariifolium</name>
    <dbReference type="NCBI Taxonomy" id="118510"/>
    <lineage>
        <taxon>Eukaryota</taxon>
        <taxon>Viridiplantae</taxon>
        <taxon>Streptophyta</taxon>
        <taxon>Embryophyta</taxon>
        <taxon>Tracheophyta</taxon>
        <taxon>Spermatophyta</taxon>
        <taxon>Magnoliopsida</taxon>
        <taxon>eudicotyledons</taxon>
        <taxon>Gunneridae</taxon>
        <taxon>Pentapetalae</taxon>
        <taxon>asterids</taxon>
        <taxon>campanulids</taxon>
        <taxon>Asterales</taxon>
        <taxon>Asteraceae</taxon>
        <taxon>Asteroideae</taxon>
        <taxon>Anthemideae</taxon>
        <taxon>Anthemidinae</taxon>
        <taxon>Tanacetum</taxon>
    </lineage>
</organism>
<dbReference type="AlphaFoldDB" id="A0A6L2NIS1"/>
<sequence>MIIKSVENGPLIWPSIEENEVIRPKKYYELSVTKAIQADCDVKATNTILQGLHQRSTCFGCNPSDDPVSLSNSPALIPKHLISTTSFIILVFAVWITISVSIILTIQSSTPLSITYPPDEFQSSVHYNVYTPSSSIPQEESRNIDSEIALEKHIKELNNIVFKRNQSAKTVHKAQQLEPKLYDGNVIQKTNAILIRESEETLMLAEESRSKMLLKQKDPMMYEKKVNTKPIDCAVLNQLFQDFETRFVPQIELSAEQAFWSHNSVNSPEPTPSTRPTQVEVPKELPKVSMVNTSLKKLKHHLASFDVVVKERTTATTITEGTWGFEHTKACFRDEIIPFVKALKYLFNSFDQFLVDELFEVQNVFLQMKQVVEQHRVESKTFQNKMNKVLNENERLLEQVISKDVVNIVVTSTVNNAYEPTHECERCVKLETELQKDFIKREILR</sequence>
<keyword evidence="1" id="KW-0812">Transmembrane</keyword>
<accession>A0A6L2NIS1</accession>
<protein>
    <recommendedName>
        <fullName evidence="3">Integrase, catalytic region, zinc finger, CCHC-type, peptidase aspartic, catalytic</fullName>
    </recommendedName>
</protein>
<evidence type="ECO:0000256" key="1">
    <source>
        <dbReference type="SAM" id="Phobius"/>
    </source>
</evidence>
<comment type="caution">
    <text evidence="2">The sequence shown here is derived from an EMBL/GenBank/DDBJ whole genome shotgun (WGS) entry which is preliminary data.</text>
</comment>
<keyword evidence="1" id="KW-1133">Transmembrane helix</keyword>
<evidence type="ECO:0000313" key="2">
    <source>
        <dbReference type="EMBL" id="GEU84485.1"/>
    </source>
</evidence>